<dbReference type="Proteomes" id="UP000823123">
    <property type="component" value="Unassembled WGS sequence"/>
</dbReference>
<evidence type="ECO:0000313" key="2">
    <source>
        <dbReference type="EMBL" id="MBK1468829.1"/>
    </source>
</evidence>
<proteinExistence type="predicted"/>
<dbReference type="EMBL" id="JACVDA010000015">
    <property type="protein sequence ID" value="MBK1468829.1"/>
    <property type="molecule type" value="Genomic_DNA"/>
</dbReference>
<sequence length="46" mass="5438">MCFIIIAEIVFIICILAEFEVKIKKLNEEITNLKEKIELIEEKVEN</sequence>
<comment type="caution">
    <text evidence="2">The sequence shown here is derived from an EMBL/GenBank/DDBJ whole genome shotgun (WGS) entry which is preliminary data.</text>
</comment>
<keyword evidence="3" id="KW-1185">Reference proteome</keyword>
<reference evidence="2 3" key="1">
    <citation type="submission" date="2020-09" db="EMBL/GenBank/DDBJ databases">
        <title>Parvimonas S3374 sp. nov.</title>
        <authorList>
            <person name="Buhl M."/>
        </authorList>
    </citation>
    <scope>NUCLEOTIDE SEQUENCE [LARGE SCALE GENOMIC DNA]</scope>
    <source>
        <strain evidence="2 3">S3374</strain>
    </source>
</reference>
<feature type="coiled-coil region" evidence="1">
    <location>
        <begin position="16"/>
        <end position="43"/>
    </location>
</feature>
<evidence type="ECO:0000313" key="3">
    <source>
        <dbReference type="Proteomes" id="UP000823123"/>
    </source>
</evidence>
<dbReference type="RefSeq" id="WP_201275732.1">
    <property type="nucleotide sequence ID" value="NZ_JACVDA010000015.1"/>
</dbReference>
<gene>
    <name evidence="2" type="ORF">IBJ83_05800</name>
</gene>
<protein>
    <submittedName>
        <fullName evidence="2">Uncharacterized protein</fullName>
    </submittedName>
</protein>
<keyword evidence="1" id="KW-0175">Coiled coil</keyword>
<accession>A0ABS1CAA9</accession>
<organism evidence="2 3">
    <name type="scientific">Parvimonas parva</name>
    <dbReference type="NCBI Taxonomy" id="2769485"/>
    <lineage>
        <taxon>Bacteria</taxon>
        <taxon>Bacillati</taxon>
        <taxon>Bacillota</taxon>
        <taxon>Tissierellia</taxon>
        <taxon>Tissierellales</taxon>
        <taxon>Peptoniphilaceae</taxon>
        <taxon>Parvimonas</taxon>
    </lineage>
</organism>
<name>A0ABS1CAA9_9FIRM</name>
<evidence type="ECO:0000256" key="1">
    <source>
        <dbReference type="SAM" id="Coils"/>
    </source>
</evidence>